<keyword evidence="2" id="KW-0812">Transmembrane</keyword>
<gene>
    <name evidence="3" type="ORF">FDY93_01765</name>
</gene>
<dbReference type="Proteomes" id="UP000306791">
    <property type="component" value="Unassembled WGS sequence"/>
</dbReference>
<reference evidence="3 4" key="1">
    <citation type="submission" date="2019-05" db="EMBL/GenBank/DDBJ databases">
        <title>Microbulbifer harenosus sp. nov., an alginate-degrading bacterium isolated from coastal sand.</title>
        <authorList>
            <person name="Huang H."/>
            <person name="Mo K."/>
            <person name="Bao S."/>
        </authorList>
    </citation>
    <scope>NUCLEOTIDE SEQUENCE [LARGE SCALE GENOMIC DNA]</scope>
    <source>
        <strain evidence="3 4">HB161719</strain>
    </source>
</reference>
<evidence type="ECO:0000256" key="1">
    <source>
        <dbReference type="SAM" id="MobiDB-lite"/>
    </source>
</evidence>
<keyword evidence="2" id="KW-1133">Transmembrane helix</keyword>
<sequence>MKVLQSFRSGGVDWVSIFSLLIIALALLGVLKTFSGSDAAGSDFTVVAPRDRGVPDSAGGAAQLDQSRGAGLAQHPRDAHKENSGEPGALEMKSVDLLGVSVQLREMRTETEDGGAGEIRNIEFFIREGIRPRRLFDDASQLVTGHWPLFHNNVGYGATTVRILYQLVDTDTDGDGVLTKADRKSLAFSLPDGSRYRVLDRDVGEISNMNYLSDSNELHLDISVGGEIQRRVYSLATGSR</sequence>
<keyword evidence="2" id="KW-0472">Membrane</keyword>
<evidence type="ECO:0000313" key="3">
    <source>
        <dbReference type="EMBL" id="TLM79621.1"/>
    </source>
</evidence>
<evidence type="ECO:0000313" key="4">
    <source>
        <dbReference type="Proteomes" id="UP000306791"/>
    </source>
</evidence>
<proteinExistence type="predicted"/>
<dbReference type="EMBL" id="VANI01000002">
    <property type="protein sequence ID" value="TLM79621.1"/>
    <property type="molecule type" value="Genomic_DNA"/>
</dbReference>
<feature type="compositionally biased region" description="Basic and acidic residues" evidence="1">
    <location>
        <begin position="75"/>
        <end position="84"/>
    </location>
</feature>
<comment type="caution">
    <text evidence="3">The sequence shown here is derived from an EMBL/GenBank/DDBJ whole genome shotgun (WGS) entry which is preliminary data.</text>
</comment>
<organism evidence="3 4">
    <name type="scientific">Microbulbifer harenosus</name>
    <dbReference type="NCBI Taxonomy" id="2576840"/>
    <lineage>
        <taxon>Bacteria</taxon>
        <taxon>Pseudomonadati</taxon>
        <taxon>Pseudomonadota</taxon>
        <taxon>Gammaproteobacteria</taxon>
        <taxon>Cellvibrionales</taxon>
        <taxon>Microbulbiferaceae</taxon>
        <taxon>Microbulbifer</taxon>
    </lineage>
</organism>
<protein>
    <recommendedName>
        <fullName evidence="5">EF-hand domain-containing protein</fullName>
    </recommendedName>
</protein>
<dbReference type="RefSeq" id="WP_138234028.1">
    <property type="nucleotide sequence ID" value="NZ_CP185860.1"/>
</dbReference>
<keyword evidence="4" id="KW-1185">Reference proteome</keyword>
<evidence type="ECO:0008006" key="5">
    <source>
        <dbReference type="Google" id="ProtNLM"/>
    </source>
</evidence>
<name>A0ABY2UMT4_9GAMM</name>
<evidence type="ECO:0000256" key="2">
    <source>
        <dbReference type="SAM" id="Phobius"/>
    </source>
</evidence>
<feature type="transmembrane region" description="Helical" evidence="2">
    <location>
        <begin position="12"/>
        <end position="31"/>
    </location>
</feature>
<feature type="region of interest" description="Disordered" evidence="1">
    <location>
        <begin position="55"/>
        <end position="88"/>
    </location>
</feature>
<accession>A0ABY2UMT4</accession>